<dbReference type="InterPro" id="IPR042973">
    <property type="entry name" value="RNF222"/>
</dbReference>
<dbReference type="InterPro" id="IPR001841">
    <property type="entry name" value="Znf_RING"/>
</dbReference>
<organism evidence="7 8">
    <name type="scientific">Scleropages formosus</name>
    <name type="common">Asian bonytongue</name>
    <name type="synonym">Osteoglossum formosum</name>
    <dbReference type="NCBI Taxonomy" id="113540"/>
    <lineage>
        <taxon>Eukaryota</taxon>
        <taxon>Metazoa</taxon>
        <taxon>Chordata</taxon>
        <taxon>Craniata</taxon>
        <taxon>Vertebrata</taxon>
        <taxon>Euteleostomi</taxon>
        <taxon>Actinopterygii</taxon>
        <taxon>Neopterygii</taxon>
        <taxon>Teleostei</taxon>
        <taxon>Osteoglossocephala</taxon>
        <taxon>Osteoglossomorpha</taxon>
        <taxon>Osteoglossiformes</taxon>
        <taxon>Osteoglossidae</taxon>
        <taxon>Scleropages</taxon>
    </lineage>
</organism>
<keyword evidence="5" id="KW-0812">Transmembrane</keyword>
<feature type="transmembrane region" description="Helical" evidence="5">
    <location>
        <begin position="198"/>
        <end position="221"/>
    </location>
</feature>
<dbReference type="SUPFAM" id="SSF57850">
    <property type="entry name" value="RING/U-box"/>
    <property type="match status" value="1"/>
</dbReference>
<dbReference type="PANTHER" id="PTHR47095:SF1">
    <property type="entry name" value="RING FINGER PROTEIN 222"/>
    <property type="match status" value="1"/>
</dbReference>
<dbReference type="SMART" id="SM00184">
    <property type="entry name" value="RING"/>
    <property type="match status" value="1"/>
</dbReference>
<dbReference type="AlphaFoldDB" id="A0A8C9SMX5"/>
<evidence type="ECO:0000256" key="3">
    <source>
        <dbReference type="ARBA" id="ARBA00022833"/>
    </source>
</evidence>
<evidence type="ECO:0000256" key="2">
    <source>
        <dbReference type="ARBA" id="ARBA00022771"/>
    </source>
</evidence>
<dbReference type="InterPro" id="IPR013083">
    <property type="entry name" value="Znf_RING/FYVE/PHD"/>
</dbReference>
<dbReference type="Gene3D" id="3.30.40.10">
    <property type="entry name" value="Zinc/RING finger domain, C3HC4 (zinc finger)"/>
    <property type="match status" value="1"/>
</dbReference>
<gene>
    <name evidence="7" type="primary">RNF222</name>
</gene>
<feature type="domain" description="RING-type" evidence="6">
    <location>
        <begin position="19"/>
        <end position="68"/>
    </location>
</feature>
<keyword evidence="2 4" id="KW-0863">Zinc-finger</keyword>
<dbReference type="PANTHER" id="PTHR47095">
    <property type="entry name" value="RING FINGER PROTEIN 222"/>
    <property type="match status" value="1"/>
</dbReference>
<protein>
    <submittedName>
        <fullName evidence="7">Ring finger protein 222</fullName>
    </submittedName>
</protein>
<dbReference type="GO" id="GO:0008270">
    <property type="term" value="F:zinc ion binding"/>
    <property type="evidence" value="ECO:0007669"/>
    <property type="project" value="UniProtKB-KW"/>
</dbReference>
<sequence>GARLEGEGETPRTGHQSICPVCYEVFTGSERTLSCGHIFCHDCLVKTLVIASRDGRVARESIICPVCRHVTFIIKGLPLGVTTGKGPEVAQTLEVPVCPAGQAAPSGTHVTTERNFVRSASSALSRICGALRHFSRVSNGVTSPQPGTQSHDSQIFIISNMGRPMTEDDAASAVMTTASEPTARPHSRINAGCTTARFLLILLLFFTVLALIAATLPWVLLS</sequence>
<reference evidence="7 8" key="1">
    <citation type="submission" date="2019-04" db="EMBL/GenBank/DDBJ databases">
        <authorList>
            <consortium name="Wellcome Sanger Institute Data Sharing"/>
        </authorList>
    </citation>
    <scope>NUCLEOTIDE SEQUENCE [LARGE SCALE GENOMIC DNA]</scope>
</reference>
<evidence type="ECO:0000313" key="7">
    <source>
        <dbReference type="Ensembl" id="ENSSFOP00015037727.2"/>
    </source>
</evidence>
<keyword evidence="1" id="KW-0479">Metal-binding</keyword>
<dbReference type="Ensembl" id="ENSSFOT00015038141.2">
    <property type="protein sequence ID" value="ENSSFOP00015037727.2"/>
    <property type="gene ID" value="ENSSFOG00015024018.2"/>
</dbReference>
<evidence type="ECO:0000313" key="8">
    <source>
        <dbReference type="Proteomes" id="UP000694397"/>
    </source>
</evidence>
<evidence type="ECO:0000256" key="4">
    <source>
        <dbReference type="PROSITE-ProRule" id="PRU00175"/>
    </source>
</evidence>
<dbReference type="PROSITE" id="PS00518">
    <property type="entry name" value="ZF_RING_1"/>
    <property type="match status" value="1"/>
</dbReference>
<evidence type="ECO:0000256" key="1">
    <source>
        <dbReference type="ARBA" id="ARBA00022723"/>
    </source>
</evidence>
<keyword evidence="5" id="KW-1133">Transmembrane helix</keyword>
<dbReference type="GeneTree" id="ENSGT00390000002856"/>
<name>A0A8C9SMX5_SCLFO</name>
<dbReference type="CDD" id="cd16564">
    <property type="entry name" value="RING-HC_RNF222"/>
    <property type="match status" value="1"/>
</dbReference>
<keyword evidence="5" id="KW-0472">Membrane</keyword>
<evidence type="ECO:0000259" key="6">
    <source>
        <dbReference type="PROSITE" id="PS50089"/>
    </source>
</evidence>
<keyword evidence="8" id="KW-1185">Reference proteome</keyword>
<keyword evidence="3" id="KW-0862">Zinc</keyword>
<dbReference type="Proteomes" id="UP000694397">
    <property type="component" value="Chromosome 8"/>
</dbReference>
<dbReference type="InterPro" id="IPR027370">
    <property type="entry name" value="Znf-RING_euk"/>
</dbReference>
<accession>A0A8C9SMX5</accession>
<evidence type="ECO:0000256" key="5">
    <source>
        <dbReference type="SAM" id="Phobius"/>
    </source>
</evidence>
<dbReference type="InterPro" id="IPR017907">
    <property type="entry name" value="Znf_RING_CS"/>
</dbReference>
<proteinExistence type="predicted"/>
<dbReference type="OrthoDB" id="6270329at2759"/>
<dbReference type="Pfam" id="PF13445">
    <property type="entry name" value="zf-RING_UBOX"/>
    <property type="match status" value="1"/>
</dbReference>
<dbReference type="PROSITE" id="PS50089">
    <property type="entry name" value="ZF_RING_2"/>
    <property type="match status" value="1"/>
</dbReference>
<reference evidence="7" key="2">
    <citation type="submission" date="2025-08" db="UniProtKB">
        <authorList>
            <consortium name="Ensembl"/>
        </authorList>
    </citation>
    <scope>IDENTIFICATION</scope>
</reference>
<reference evidence="7" key="3">
    <citation type="submission" date="2025-09" db="UniProtKB">
        <authorList>
            <consortium name="Ensembl"/>
        </authorList>
    </citation>
    <scope>IDENTIFICATION</scope>
</reference>